<dbReference type="Proteomes" id="UP000087766">
    <property type="component" value="Chromosome 9"/>
</dbReference>
<evidence type="ECO:0000313" key="2">
    <source>
        <dbReference type="Proteomes" id="UP000087766"/>
    </source>
</evidence>
<keyword evidence="1" id="KW-0732">Signal</keyword>
<dbReference type="RefSeq" id="XP_014516195.1">
    <property type="nucleotide sequence ID" value="XM_014660709.2"/>
</dbReference>
<feature type="signal peptide" evidence="1">
    <location>
        <begin position="1"/>
        <end position="31"/>
    </location>
</feature>
<dbReference type="GeneID" id="106773942"/>
<gene>
    <name evidence="3" type="primary">LOC106773942</name>
</gene>
<dbReference type="OrthoDB" id="690661at2759"/>
<dbReference type="PANTHER" id="PTHR35463">
    <property type="entry name" value="TRANSMEMBRANE PROTEIN"/>
    <property type="match status" value="1"/>
</dbReference>
<dbReference type="PANTHER" id="PTHR35463:SF11">
    <property type="entry name" value="TRANSMEMBRANE PROTEIN"/>
    <property type="match status" value="1"/>
</dbReference>
<name>A0A1S3VD50_VIGRR</name>
<organism evidence="2 3">
    <name type="scientific">Vigna radiata var. radiata</name>
    <name type="common">Mung bean</name>
    <name type="synonym">Phaseolus aureus</name>
    <dbReference type="NCBI Taxonomy" id="3916"/>
    <lineage>
        <taxon>Eukaryota</taxon>
        <taxon>Viridiplantae</taxon>
        <taxon>Streptophyta</taxon>
        <taxon>Embryophyta</taxon>
        <taxon>Tracheophyta</taxon>
        <taxon>Spermatophyta</taxon>
        <taxon>Magnoliopsida</taxon>
        <taxon>eudicotyledons</taxon>
        <taxon>Gunneridae</taxon>
        <taxon>Pentapetalae</taxon>
        <taxon>rosids</taxon>
        <taxon>fabids</taxon>
        <taxon>Fabales</taxon>
        <taxon>Fabaceae</taxon>
        <taxon>Papilionoideae</taxon>
        <taxon>50 kb inversion clade</taxon>
        <taxon>NPAAA clade</taxon>
        <taxon>indigoferoid/millettioid clade</taxon>
        <taxon>Phaseoleae</taxon>
        <taxon>Vigna</taxon>
    </lineage>
</organism>
<reference evidence="2" key="1">
    <citation type="journal article" date="2014" name="Nat. Commun.">
        <title>Genome sequence of mungbean and insights into evolution within Vigna species.</title>
        <authorList>
            <person name="Kang Y.J."/>
            <person name="Kim S.K."/>
            <person name="Kim M.Y."/>
            <person name="Lestari P."/>
            <person name="Kim K.H."/>
            <person name="Ha B.K."/>
            <person name="Jun T.H."/>
            <person name="Hwang W.J."/>
            <person name="Lee T."/>
            <person name="Lee J."/>
            <person name="Shim S."/>
            <person name="Yoon M.Y."/>
            <person name="Jang Y.E."/>
            <person name="Han K.S."/>
            <person name="Taeprayoon P."/>
            <person name="Yoon N."/>
            <person name="Somta P."/>
            <person name="Tanya P."/>
            <person name="Kim K.S."/>
            <person name="Gwag J.G."/>
            <person name="Moon J.K."/>
            <person name="Lee Y.H."/>
            <person name="Park B.S."/>
            <person name="Bombarely A."/>
            <person name="Doyle J.J."/>
            <person name="Jackson S.A."/>
            <person name="Schafleitner R."/>
            <person name="Srinives P."/>
            <person name="Varshney R.K."/>
            <person name="Lee S.H."/>
        </authorList>
    </citation>
    <scope>NUCLEOTIDE SEQUENCE [LARGE SCALE GENOMIC DNA]</scope>
    <source>
        <strain evidence="2">cv. VC1973A</strain>
    </source>
</reference>
<evidence type="ECO:0000256" key="1">
    <source>
        <dbReference type="SAM" id="SignalP"/>
    </source>
</evidence>
<proteinExistence type="predicted"/>
<dbReference type="KEGG" id="vra:106773942"/>
<dbReference type="AlphaFoldDB" id="A0A1S3VD50"/>
<keyword evidence="2" id="KW-1185">Reference proteome</keyword>
<accession>A0A1S3VD50</accession>
<feature type="chain" id="PRO_5010313919" evidence="1">
    <location>
        <begin position="32"/>
        <end position="125"/>
    </location>
</feature>
<reference evidence="3" key="2">
    <citation type="submission" date="2025-08" db="UniProtKB">
        <authorList>
            <consortium name="RefSeq"/>
        </authorList>
    </citation>
    <scope>IDENTIFICATION</scope>
    <source>
        <tissue evidence="3">Leaf</tissue>
    </source>
</reference>
<sequence>MNFAVMDKEHTSVRVLLLVLLIMVLLCVCSGNGNADDEPQKTKPSLREWQRLRSAYSAYVGLFSPTDWYNMLKQLLNHAYVRLFPPDIDFRRKEKGTAKSAAEIVANVKNSLSQSDADTKTHEEL</sequence>
<protein>
    <submittedName>
        <fullName evidence="3">Uncharacterized protein LOC106773942</fullName>
    </submittedName>
</protein>
<evidence type="ECO:0000313" key="3">
    <source>
        <dbReference type="RefSeq" id="XP_014516195.1"/>
    </source>
</evidence>